<dbReference type="SUPFAM" id="SSF143800">
    <property type="entry name" value="L28p-like"/>
    <property type="match status" value="1"/>
</dbReference>
<reference evidence="7 8" key="1">
    <citation type="submission" date="2015-09" db="EMBL/GenBank/DDBJ databases">
        <authorList>
            <consortium name="Swine Surveillance"/>
        </authorList>
    </citation>
    <scope>NUCLEOTIDE SEQUENCE [LARGE SCALE GENOMIC DNA]</scope>
    <source>
        <strain evidence="7 8">CECT 4357</strain>
    </source>
</reference>
<evidence type="ECO:0000256" key="1">
    <source>
        <dbReference type="ARBA" id="ARBA00008760"/>
    </source>
</evidence>
<dbReference type="Gene3D" id="2.30.170.40">
    <property type="entry name" value="Ribosomal protein L28/L24"/>
    <property type="match status" value="1"/>
</dbReference>
<accession>A0A0P1G061</accession>
<proteinExistence type="inferred from homology"/>
<dbReference type="PANTHER" id="PTHR13528:SF2">
    <property type="entry name" value="LARGE RIBOSOMAL SUBUNIT PROTEIN BL28M"/>
    <property type="match status" value="1"/>
</dbReference>
<evidence type="ECO:0000256" key="5">
    <source>
        <dbReference type="HAMAP-Rule" id="MF_00373"/>
    </source>
</evidence>
<keyword evidence="2 5" id="KW-0689">Ribosomal protein</keyword>
<dbReference type="AlphaFoldDB" id="A0A0P1G061"/>
<dbReference type="EMBL" id="CYSA01000019">
    <property type="protein sequence ID" value="CUH66048.1"/>
    <property type="molecule type" value="Genomic_DNA"/>
</dbReference>
<name>A0A0P1G061_THAGE</name>
<dbReference type="InterPro" id="IPR026569">
    <property type="entry name" value="Ribosomal_bL28"/>
</dbReference>
<dbReference type="Pfam" id="PF00830">
    <property type="entry name" value="Ribosomal_L28"/>
    <property type="match status" value="1"/>
</dbReference>
<feature type="region of interest" description="Disordered" evidence="6">
    <location>
        <begin position="1"/>
        <end position="26"/>
    </location>
</feature>
<evidence type="ECO:0000256" key="3">
    <source>
        <dbReference type="ARBA" id="ARBA00023274"/>
    </source>
</evidence>
<dbReference type="PANTHER" id="PTHR13528">
    <property type="entry name" value="39S RIBOSOMAL PROTEIN L28, MITOCHONDRIAL"/>
    <property type="match status" value="1"/>
</dbReference>
<gene>
    <name evidence="5 7" type="primary">rpmB</name>
    <name evidence="7" type="ORF">TG4357_02207</name>
</gene>
<dbReference type="InterPro" id="IPR001383">
    <property type="entry name" value="Ribosomal_bL28_bact-type"/>
</dbReference>
<keyword evidence="3 5" id="KW-0687">Ribonucleoprotein</keyword>
<evidence type="ECO:0000256" key="6">
    <source>
        <dbReference type="SAM" id="MobiDB-lite"/>
    </source>
</evidence>
<sequence length="95" mass="10309">MSRRCELTGKGPMSGNNVSHANNKNKRRFLPNLNDVTLQSETLGRGFKMRITAAALRSVDHRGGLDAFLAKAKDTELSANALKIKKDIAKAQATA</sequence>
<dbReference type="RefSeq" id="WP_058262941.1">
    <property type="nucleotide sequence ID" value="NZ_CP051181.1"/>
</dbReference>
<dbReference type="NCBIfam" id="TIGR00009">
    <property type="entry name" value="L28"/>
    <property type="match status" value="1"/>
</dbReference>
<comment type="similarity">
    <text evidence="1 5">Belongs to the bacterial ribosomal protein bL28 family.</text>
</comment>
<dbReference type="GO" id="GO:0022625">
    <property type="term" value="C:cytosolic large ribosomal subunit"/>
    <property type="evidence" value="ECO:0007669"/>
    <property type="project" value="TreeGrafter"/>
</dbReference>
<evidence type="ECO:0000256" key="4">
    <source>
        <dbReference type="ARBA" id="ARBA00035174"/>
    </source>
</evidence>
<evidence type="ECO:0000313" key="8">
    <source>
        <dbReference type="Proteomes" id="UP000051587"/>
    </source>
</evidence>
<protein>
    <recommendedName>
        <fullName evidence="4 5">Large ribosomal subunit protein bL28</fullName>
    </recommendedName>
</protein>
<dbReference type="Proteomes" id="UP000051587">
    <property type="component" value="Unassembled WGS sequence"/>
</dbReference>
<keyword evidence="8" id="KW-1185">Reference proteome</keyword>
<dbReference type="InterPro" id="IPR034704">
    <property type="entry name" value="Ribosomal_bL28/bL31-like_sf"/>
</dbReference>
<organism evidence="7 8">
    <name type="scientific">Thalassovita gelatinovora</name>
    <name type="common">Thalassobius gelatinovorus</name>
    <dbReference type="NCBI Taxonomy" id="53501"/>
    <lineage>
        <taxon>Bacteria</taxon>
        <taxon>Pseudomonadati</taxon>
        <taxon>Pseudomonadota</taxon>
        <taxon>Alphaproteobacteria</taxon>
        <taxon>Rhodobacterales</taxon>
        <taxon>Roseobacteraceae</taxon>
        <taxon>Thalassovita</taxon>
    </lineage>
</organism>
<evidence type="ECO:0000256" key="2">
    <source>
        <dbReference type="ARBA" id="ARBA00022980"/>
    </source>
</evidence>
<dbReference type="STRING" id="53501.SAMN04488043_108156"/>
<dbReference type="InterPro" id="IPR037147">
    <property type="entry name" value="Ribosomal_bL28_sf"/>
</dbReference>
<dbReference type="OrthoDB" id="9805609at2"/>
<dbReference type="GO" id="GO:0003735">
    <property type="term" value="F:structural constituent of ribosome"/>
    <property type="evidence" value="ECO:0007669"/>
    <property type="project" value="InterPro"/>
</dbReference>
<evidence type="ECO:0000313" key="7">
    <source>
        <dbReference type="EMBL" id="CUH66048.1"/>
    </source>
</evidence>
<dbReference type="HAMAP" id="MF_00373">
    <property type="entry name" value="Ribosomal_bL28"/>
    <property type="match status" value="1"/>
</dbReference>
<dbReference type="GO" id="GO:0006412">
    <property type="term" value="P:translation"/>
    <property type="evidence" value="ECO:0007669"/>
    <property type="project" value="UniProtKB-UniRule"/>
</dbReference>